<accession>B8HWC9</accession>
<name>B8HWC9_CYAP4</name>
<evidence type="ECO:0000313" key="1">
    <source>
        <dbReference type="EMBL" id="ACL44708.1"/>
    </source>
</evidence>
<dbReference type="OrthoDB" id="3788296at2"/>
<dbReference type="KEGG" id="cyn:Cyan7425_2350"/>
<proteinExistence type="predicted"/>
<organism evidence="1">
    <name type="scientific">Cyanothece sp. (strain PCC 7425 / ATCC 29141)</name>
    <dbReference type="NCBI Taxonomy" id="395961"/>
    <lineage>
        <taxon>Bacteria</taxon>
        <taxon>Bacillati</taxon>
        <taxon>Cyanobacteriota</taxon>
        <taxon>Cyanophyceae</taxon>
        <taxon>Gomontiellales</taxon>
        <taxon>Cyanothecaceae</taxon>
        <taxon>Cyanothece</taxon>
    </lineage>
</organism>
<dbReference type="AlphaFoldDB" id="B8HWC9"/>
<sequence length="167" mass="17254">MLKTFRNPATLRVLTGLVGGLVLAGGLAAMNMANAGIRSTAQAKPNDASSKTPRAIGGAVGSERLLAFVSPGTSFSVVRSKAVSSVTRPSTGQYCIQPSVTTIDVNKIVPVVTVDWSNSSGDNNTVQYRSSGNGCPSGTIAILTFAFNTTTLQMELSNSVAFTLQVP</sequence>
<protein>
    <submittedName>
        <fullName evidence="1">Uncharacterized protein</fullName>
    </submittedName>
</protein>
<dbReference type="EMBL" id="CP001344">
    <property type="protein sequence ID" value="ACL44708.1"/>
    <property type="molecule type" value="Genomic_DNA"/>
</dbReference>
<gene>
    <name evidence="1" type="ordered locus">Cyan7425_2350</name>
</gene>
<reference evidence="1" key="1">
    <citation type="submission" date="2009-01" db="EMBL/GenBank/DDBJ databases">
        <title>Complete sequence of chromosome Cyanothece sp. PCC 7425.</title>
        <authorList>
            <consortium name="US DOE Joint Genome Institute"/>
            <person name="Lucas S."/>
            <person name="Copeland A."/>
            <person name="Lapidus A."/>
            <person name="Glavina del Rio T."/>
            <person name="Dalin E."/>
            <person name="Tice H."/>
            <person name="Bruce D."/>
            <person name="Goodwin L."/>
            <person name="Pitluck S."/>
            <person name="Sims D."/>
            <person name="Meineke L."/>
            <person name="Brettin T."/>
            <person name="Detter J.C."/>
            <person name="Han C."/>
            <person name="Larimer F."/>
            <person name="Land M."/>
            <person name="Hauser L."/>
            <person name="Kyrpides N."/>
            <person name="Ovchinnikova G."/>
            <person name="Liberton M."/>
            <person name="Stoeckel J."/>
            <person name="Banerjee A."/>
            <person name="Singh A."/>
            <person name="Page L."/>
            <person name="Sato H."/>
            <person name="Zhao L."/>
            <person name="Sherman L."/>
            <person name="Pakrasi H."/>
            <person name="Richardson P."/>
        </authorList>
    </citation>
    <scope>NUCLEOTIDE SEQUENCE</scope>
    <source>
        <strain evidence="1">PCC 7425</strain>
    </source>
</reference>
<dbReference type="HOGENOM" id="CLU_1608132_0_0_3"/>